<dbReference type="Gene3D" id="3.40.50.720">
    <property type="entry name" value="NAD(P)-binding Rossmann-like Domain"/>
    <property type="match status" value="1"/>
</dbReference>
<dbReference type="PRINTS" id="PR00080">
    <property type="entry name" value="SDRFAMILY"/>
</dbReference>
<dbReference type="PANTHER" id="PTHR48107:SF7">
    <property type="entry name" value="RE15974P"/>
    <property type="match status" value="1"/>
</dbReference>
<gene>
    <name evidence="3" type="ORF">J2S48_004436</name>
</gene>
<evidence type="ECO:0000256" key="1">
    <source>
        <dbReference type="ARBA" id="ARBA00006484"/>
    </source>
</evidence>
<dbReference type="InterPro" id="IPR002347">
    <property type="entry name" value="SDR_fam"/>
</dbReference>
<name>A0ABU2CUA0_9MICO</name>
<dbReference type="InterPro" id="IPR036291">
    <property type="entry name" value="NAD(P)-bd_dom_sf"/>
</dbReference>
<keyword evidence="4" id="KW-1185">Reference proteome</keyword>
<keyword evidence="2 3" id="KW-0560">Oxidoreductase</keyword>
<dbReference type="EC" id="1.1.1.100" evidence="3"/>
<protein>
    <submittedName>
        <fullName evidence="3">3-oxoacyl-[acyl-carrier protein] reductase</fullName>
        <ecNumber evidence="3">1.1.1.100</ecNumber>
    </submittedName>
</protein>
<proteinExistence type="inferred from homology"/>
<reference evidence="3 4" key="1">
    <citation type="submission" date="2023-07" db="EMBL/GenBank/DDBJ databases">
        <title>Sequencing the genomes of 1000 actinobacteria strains.</title>
        <authorList>
            <person name="Klenk H.-P."/>
        </authorList>
    </citation>
    <scope>NUCLEOTIDE SEQUENCE [LARGE SCALE GENOMIC DNA]</scope>
    <source>
        <strain evidence="3 4">DSM 45554</strain>
    </source>
</reference>
<dbReference type="SUPFAM" id="SSF51735">
    <property type="entry name" value="NAD(P)-binding Rossmann-fold domains"/>
    <property type="match status" value="1"/>
</dbReference>
<comment type="similarity">
    <text evidence="1">Belongs to the short-chain dehydrogenases/reductases (SDR) family.</text>
</comment>
<evidence type="ECO:0000256" key="2">
    <source>
        <dbReference type="ARBA" id="ARBA00023002"/>
    </source>
</evidence>
<dbReference type="PRINTS" id="PR00081">
    <property type="entry name" value="GDHRDH"/>
</dbReference>
<dbReference type="RefSeq" id="WP_274993752.1">
    <property type="nucleotide sequence ID" value="NZ_JAJQQP010000005.1"/>
</dbReference>
<dbReference type="Proteomes" id="UP001183585">
    <property type="component" value="Unassembled WGS sequence"/>
</dbReference>
<accession>A0ABU2CUA0</accession>
<sequence>MELEGKNALVTAGSRGIGRAISLALGERGANVVVNYVASADAANEVVEEIGARGGKAVAVQADLGVSEDVARLFEEAEQAFGGLDIVVNNVGINLVAPLAETTEEDFDRTVAVNFKGSFLVLKNAARIVSDGGRIISISTGNTRVTMPMIGVYSATKAAVEQMTYSLAKEVGARGVTVNVVLPGLTDTEGLRPEIRANADGIIGMTPLGRMGRPEDIADVVAFLASEQARWVTGQAIGASGGLS</sequence>
<dbReference type="EMBL" id="JAVDYE010000001">
    <property type="protein sequence ID" value="MDR7384921.1"/>
    <property type="molecule type" value="Genomic_DNA"/>
</dbReference>
<dbReference type="PANTHER" id="PTHR48107">
    <property type="entry name" value="NADPH-DEPENDENT ALDEHYDE REDUCTASE-LIKE PROTEIN, CHLOROPLASTIC-RELATED"/>
    <property type="match status" value="1"/>
</dbReference>
<dbReference type="GO" id="GO:0004316">
    <property type="term" value="F:3-oxoacyl-[acyl-carrier-protein] reductase (NADPH) activity"/>
    <property type="evidence" value="ECO:0007669"/>
    <property type="project" value="UniProtKB-EC"/>
</dbReference>
<evidence type="ECO:0000313" key="3">
    <source>
        <dbReference type="EMBL" id="MDR7384921.1"/>
    </source>
</evidence>
<organism evidence="3 4">
    <name type="scientific">Promicromonospora iranensis</name>
    <dbReference type="NCBI Taxonomy" id="1105144"/>
    <lineage>
        <taxon>Bacteria</taxon>
        <taxon>Bacillati</taxon>
        <taxon>Actinomycetota</taxon>
        <taxon>Actinomycetes</taxon>
        <taxon>Micrococcales</taxon>
        <taxon>Promicromonosporaceae</taxon>
        <taxon>Promicromonospora</taxon>
    </lineage>
</organism>
<evidence type="ECO:0000313" key="4">
    <source>
        <dbReference type="Proteomes" id="UP001183585"/>
    </source>
</evidence>
<comment type="caution">
    <text evidence="3">The sequence shown here is derived from an EMBL/GenBank/DDBJ whole genome shotgun (WGS) entry which is preliminary data.</text>
</comment>
<dbReference type="Pfam" id="PF13561">
    <property type="entry name" value="adh_short_C2"/>
    <property type="match status" value="1"/>
</dbReference>